<name>A0A327MI62_9PROT</name>
<comment type="caution">
    <text evidence="2">The sequence shown here is derived from an EMBL/GenBank/DDBJ whole genome shotgun (WGS) entry which is preliminary data.</text>
</comment>
<dbReference type="Proteomes" id="UP000249065">
    <property type="component" value="Unassembled WGS sequence"/>
</dbReference>
<organism evidence="2 3">
    <name type="scientific">Roseicella frigidaeris</name>
    <dbReference type="NCBI Taxonomy" id="2230885"/>
    <lineage>
        <taxon>Bacteria</taxon>
        <taxon>Pseudomonadati</taxon>
        <taxon>Pseudomonadota</taxon>
        <taxon>Alphaproteobacteria</taxon>
        <taxon>Acetobacterales</taxon>
        <taxon>Roseomonadaceae</taxon>
        <taxon>Roseicella</taxon>
    </lineage>
</organism>
<reference evidence="3" key="1">
    <citation type="submission" date="2018-06" db="EMBL/GenBank/DDBJ databases">
        <authorList>
            <person name="Khan S.A."/>
        </authorList>
    </citation>
    <scope>NUCLEOTIDE SEQUENCE [LARGE SCALE GENOMIC DNA]</scope>
    <source>
        <strain evidence="3">DB-1506</strain>
    </source>
</reference>
<dbReference type="EMBL" id="QLIX01000003">
    <property type="protein sequence ID" value="RAI59868.1"/>
    <property type="molecule type" value="Genomic_DNA"/>
</dbReference>
<proteinExistence type="predicted"/>
<gene>
    <name evidence="2" type="ORF">DOO78_06360</name>
</gene>
<feature type="compositionally biased region" description="Polar residues" evidence="1">
    <location>
        <begin position="168"/>
        <end position="177"/>
    </location>
</feature>
<dbReference type="AlphaFoldDB" id="A0A327MI62"/>
<sequence>MGGTAARVTLLGIGVLLGGCSWFDNGSARVADGIGDFGGRIGMPWGSSHPKPPEESTTIARLTGAPTEVTPLRTEDGDVWPVPEAPRSTLANPDAAMRGIPNYRPGDYDRPPISGEPRPLPPNLRSGASSPPPLPPVRTEPQQQSFVPPAGDTRPPARRNDGRVIVTPNGSAAVTTGGTDRIQGYVLPGGASGTAINDGATTTLVGPNGQVQVVPNQR</sequence>
<protein>
    <submittedName>
        <fullName evidence="2">Uncharacterized protein</fullName>
    </submittedName>
</protein>
<accession>A0A327MI62</accession>
<feature type="region of interest" description="Disordered" evidence="1">
    <location>
        <begin position="46"/>
        <end position="177"/>
    </location>
</feature>
<keyword evidence="3" id="KW-1185">Reference proteome</keyword>
<evidence type="ECO:0000313" key="2">
    <source>
        <dbReference type="EMBL" id="RAI59868.1"/>
    </source>
</evidence>
<evidence type="ECO:0000256" key="1">
    <source>
        <dbReference type="SAM" id="MobiDB-lite"/>
    </source>
</evidence>
<dbReference type="PROSITE" id="PS51257">
    <property type="entry name" value="PROKAR_LIPOPROTEIN"/>
    <property type="match status" value="1"/>
</dbReference>
<evidence type="ECO:0000313" key="3">
    <source>
        <dbReference type="Proteomes" id="UP000249065"/>
    </source>
</evidence>